<sequence>MNIETINNSIQPQKDLLLQHPLYKKIQSIDDLHCFLESHVYAVWDFMSLLKALQAKLTCTTTPWFASKNPEIRYLINEIVLAEETDLSIDGRRQSHYEMYLEAMEDCGASTKNIEGFLHEINSLQNIFVAIKQSQLHPNIKAFLDFTFRVIEEGKPHQIASAFTFGREDLIPNMFTAILKNFQENFPDTDLSKLIYYFERHIELDADEHGPMAMKMIADLCENDPKKWSEVQEIAILSLEKRIGLWNAIEEEISIKIEMV</sequence>
<accession>A0A9X3C7A9</accession>
<dbReference type="Gene3D" id="1.20.910.10">
    <property type="entry name" value="Heme oxygenase-like"/>
    <property type="match status" value="1"/>
</dbReference>
<dbReference type="InterPro" id="IPR024423">
    <property type="entry name" value="DUF3050"/>
</dbReference>
<name>A0A9X3C7A9_9FLAO</name>
<dbReference type="Pfam" id="PF11251">
    <property type="entry name" value="DUF3050"/>
    <property type="match status" value="1"/>
</dbReference>
<evidence type="ECO:0000313" key="1">
    <source>
        <dbReference type="EMBL" id="MCV9933674.1"/>
    </source>
</evidence>
<dbReference type="InterPro" id="IPR016084">
    <property type="entry name" value="Haem_Oase-like_multi-hlx"/>
</dbReference>
<gene>
    <name evidence="1" type="ORF">OIU80_15430</name>
</gene>
<dbReference type="Proteomes" id="UP001151133">
    <property type="component" value="Unassembled WGS sequence"/>
</dbReference>
<dbReference type="RefSeq" id="WP_264287883.1">
    <property type="nucleotide sequence ID" value="NZ_JAOZEV010000013.1"/>
</dbReference>
<reference evidence="1" key="1">
    <citation type="submission" date="2022-10" db="EMBL/GenBank/DDBJ databases">
        <title>Two novel species of Flavobacterium.</title>
        <authorList>
            <person name="Liu Q."/>
            <person name="Xin Y.-H."/>
        </authorList>
    </citation>
    <scope>NUCLEOTIDE SEQUENCE</scope>
    <source>
        <strain evidence="1">LS1R47</strain>
    </source>
</reference>
<proteinExistence type="predicted"/>
<organism evidence="1 2">
    <name type="scientific">Flavobacterium frigoritolerans</name>
    <dbReference type="NCBI Taxonomy" id="2987686"/>
    <lineage>
        <taxon>Bacteria</taxon>
        <taxon>Pseudomonadati</taxon>
        <taxon>Bacteroidota</taxon>
        <taxon>Flavobacteriia</taxon>
        <taxon>Flavobacteriales</taxon>
        <taxon>Flavobacteriaceae</taxon>
        <taxon>Flavobacterium</taxon>
    </lineage>
</organism>
<comment type="caution">
    <text evidence="1">The sequence shown here is derived from an EMBL/GenBank/DDBJ whole genome shotgun (WGS) entry which is preliminary data.</text>
</comment>
<dbReference type="EMBL" id="JAOZEV010000013">
    <property type="protein sequence ID" value="MCV9933674.1"/>
    <property type="molecule type" value="Genomic_DNA"/>
</dbReference>
<evidence type="ECO:0000313" key="2">
    <source>
        <dbReference type="Proteomes" id="UP001151133"/>
    </source>
</evidence>
<keyword evidence="2" id="KW-1185">Reference proteome</keyword>
<dbReference type="SUPFAM" id="SSF48613">
    <property type="entry name" value="Heme oxygenase-like"/>
    <property type="match status" value="1"/>
</dbReference>
<protein>
    <submittedName>
        <fullName evidence="1">DUF3050 domain-containing protein</fullName>
    </submittedName>
</protein>
<dbReference type="AlphaFoldDB" id="A0A9X3C7A9"/>